<dbReference type="EMBL" id="VTPC01002939">
    <property type="protein sequence ID" value="KAF2899240.1"/>
    <property type="molecule type" value="Genomic_DNA"/>
</dbReference>
<gene>
    <name evidence="1" type="ORF">ILUMI_06931</name>
</gene>
<keyword evidence="2" id="KW-1185">Reference proteome</keyword>
<reference evidence="1" key="1">
    <citation type="submission" date="2019-08" db="EMBL/GenBank/DDBJ databases">
        <title>The genome of the North American firefly Photinus pyralis.</title>
        <authorList>
            <consortium name="Photinus pyralis genome working group"/>
            <person name="Fallon T.R."/>
            <person name="Sander Lower S.E."/>
            <person name="Weng J.-K."/>
        </authorList>
    </citation>
    <scope>NUCLEOTIDE SEQUENCE</scope>
    <source>
        <strain evidence="1">TRF0915ILg1</strain>
        <tissue evidence="1">Whole body</tissue>
    </source>
</reference>
<proteinExistence type="predicted"/>
<organism evidence="1 2">
    <name type="scientific">Ignelater luminosus</name>
    <name type="common">Cucubano</name>
    <name type="synonym">Pyrophorus luminosus</name>
    <dbReference type="NCBI Taxonomy" id="2038154"/>
    <lineage>
        <taxon>Eukaryota</taxon>
        <taxon>Metazoa</taxon>
        <taxon>Ecdysozoa</taxon>
        <taxon>Arthropoda</taxon>
        <taxon>Hexapoda</taxon>
        <taxon>Insecta</taxon>
        <taxon>Pterygota</taxon>
        <taxon>Neoptera</taxon>
        <taxon>Endopterygota</taxon>
        <taxon>Coleoptera</taxon>
        <taxon>Polyphaga</taxon>
        <taxon>Elateriformia</taxon>
        <taxon>Elateroidea</taxon>
        <taxon>Elateridae</taxon>
        <taxon>Agrypninae</taxon>
        <taxon>Pyrophorini</taxon>
        <taxon>Ignelater</taxon>
    </lineage>
</organism>
<sequence length="142" mass="16331">MEAEQESDVQQELVKLNMIYDLNDETCRYTDLINIECESDEVHASDEDSEQSIEHEANSKIVPTNSLKNVNEPRCSLKINKTSIAARQTVRAFVIEMSLTDEKELETVQSMYSDDSEVCCSKRCNKQLPKNLECQFQDYLLP</sequence>
<accession>A0A8K0D4D9</accession>
<comment type="caution">
    <text evidence="1">The sequence shown here is derived from an EMBL/GenBank/DDBJ whole genome shotgun (WGS) entry which is preliminary data.</text>
</comment>
<name>A0A8K0D4D9_IGNLU</name>
<evidence type="ECO:0000313" key="1">
    <source>
        <dbReference type="EMBL" id="KAF2899240.1"/>
    </source>
</evidence>
<dbReference type="AlphaFoldDB" id="A0A8K0D4D9"/>
<dbReference type="Proteomes" id="UP000801492">
    <property type="component" value="Unassembled WGS sequence"/>
</dbReference>
<evidence type="ECO:0000313" key="2">
    <source>
        <dbReference type="Proteomes" id="UP000801492"/>
    </source>
</evidence>
<protein>
    <submittedName>
        <fullName evidence="1">Uncharacterized protein</fullName>
    </submittedName>
</protein>